<evidence type="ECO:0000313" key="1">
    <source>
        <dbReference type="EMBL" id="JAD19174.1"/>
    </source>
</evidence>
<accession>A0A0A8XYY2</accession>
<reference evidence="1" key="1">
    <citation type="submission" date="2014-09" db="EMBL/GenBank/DDBJ databases">
        <authorList>
            <person name="Magalhaes I.L.F."/>
            <person name="Oliveira U."/>
            <person name="Santos F.R."/>
            <person name="Vidigal T.H.D.A."/>
            <person name="Brescovit A.D."/>
            <person name="Santos A.J."/>
        </authorList>
    </citation>
    <scope>NUCLEOTIDE SEQUENCE</scope>
    <source>
        <tissue evidence="1">Shoot tissue taken approximately 20 cm above the soil surface</tissue>
    </source>
</reference>
<reference evidence="1" key="2">
    <citation type="journal article" date="2015" name="Data Brief">
        <title>Shoot transcriptome of the giant reed, Arundo donax.</title>
        <authorList>
            <person name="Barrero R.A."/>
            <person name="Guerrero F.D."/>
            <person name="Moolhuijzen P."/>
            <person name="Goolsby J.A."/>
            <person name="Tidwell J."/>
            <person name="Bellgard S.E."/>
            <person name="Bellgard M.I."/>
        </authorList>
    </citation>
    <scope>NUCLEOTIDE SEQUENCE</scope>
    <source>
        <tissue evidence="1">Shoot tissue taken approximately 20 cm above the soil surface</tissue>
    </source>
</reference>
<name>A0A0A8XYY2_ARUDO</name>
<dbReference type="AlphaFoldDB" id="A0A0A8XYY2"/>
<proteinExistence type="predicted"/>
<organism evidence="1">
    <name type="scientific">Arundo donax</name>
    <name type="common">Giant reed</name>
    <name type="synonym">Donax arundinaceus</name>
    <dbReference type="NCBI Taxonomy" id="35708"/>
    <lineage>
        <taxon>Eukaryota</taxon>
        <taxon>Viridiplantae</taxon>
        <taxon>Streptophyta</taxon>
        <taxon>Embryophyta</taxon>
        <taxon>Tracheophyta</taxon>
        <taxon>Spermatophyta</taxon>
        <taxon>Magnoliopsida</taxon>
        <taxon>Liliopsida</taxon>
        <taxon>Poales</taxon>
        <taxon>Poaceae</taxon>
        <taxon>PACMAD clade</taxon>
        <taxon>Arundinoideae</taxon>
        <taxon>Arundineae</taxon>
        <taxon>Arundo</taxon>
    </lineage>
</organism>
<sequence>MKAEETREMYVGHIEPSMYKFFHYAFMLTDKTVRSADASNLIMLAIHKYPQVAAKRLFW</sequence>
<protein>
    <submittedName>
        <fullName evidence="1">Uncharacterized protein</fullName>
    </submittedName>
</protein>
<dbReference type="EMBL" id="GBRH01278721">
    <property type="protein sequence ID" value="JAD19174.1"/>
    <property type="molecule type" value="Transcribed_RNA"/>
</dbReference>